<proteinExistence type="predicted"/>
<feature type="region of interest" description="Disordered" evidence="1">
    <location>
        <begin position="98"/>
        <end position="265"/>
    </location>
</feature>
<name>A0AAJ0EB17_9PEZI</name>
<dbReference type="EMBL" id="JAHMHQ010000024">
    <property type="protein sequence ID" value="KAK1624570.1"/>
    <property type="molecule type" value="Genomic_DNA"/>
</dbReference>
<reference evidence="2" key="1">
    <citation type="submission" date="2021-06" db="EMBL/GenBank/DDBJ databases">
        <title>Comparative genomics, transcriptomics and evolutionary studies reveal genomic signatures of adaptation to plant cell wall in hemibiotrophic fungi.</title>
        <authorList>
            <consortium name="DOE Joint Genome Institute"/>
            <person name="Baroncelli R."/>
            <person name="Diaz J.F."/>
            <person name="Benocci T."/>
            <person name="Peng M."/>
            <person name="Battaglia E."/>
            <person name="Haridas S."/>
            <person name="Andreopoulos W."/>
            <person name="Labutti K."/>
            <person name="Pangilinan J."/>
            <person name="Floch G.L."/>
            <person name="Makela M.R."/>
            <person name="Henrissat B."/>
            <person name="Grigoriev I.V."/>
            <person name="Crouch J.A."/>
            <person name="De Vries R.P."/>
            <person name="Sukno S.A."/>
            <person name="Thon M.R."/>
        </authorList>
    </citation>
    <scope>NUCLEOTIDE SEQUENCE</scope>
    <source>
        <strain evidence="2">CBS 102054</strain>
    </source>
</reference>
<gene>
    <name evidence="2" type="ORF">BDP81DRAFT_475050</name>
</gene>
<dbReference type="RefSeq" id="XP_060440565.1">
    <property type="nucleotide sequence ID" value="XM_060594720.1"/>
</dbReference>
<dbReference type="GeneID" id="85479582"/>
<sequence>MLVDEPAYGRRFGHVSWAQLLRTARRITDPEHTTYVLRPDWDTANASDDRGRARMLTLVSAFCSDLFRLGDRPVTSNDAALLALQRRVQQALASSAGELPGLPLLGPAEPEAREGRERRESELEREGGAFDGDGPHRRTDAYDDDAGAGEQGTRGRVRGSEKQRPLRRPPPPSAQKPREVRSGDYGKTPSISGGGRETQAHDDDDDAAADGHTPPSSSPASRRPSRDGQRRVGATSPTPGPPRTPSASTNKPRPQWKTGPRARRL</sequence>
<protein>
    <submittedName>
        <fullName evidence="2">Uncharacterized protein</fullName>
    </submittedName>
</protein>
<dbReference type="AlphaFoldDB" id="A0AAJ0EB17"/>
<evidence type="ECO:0000313" key="2">
    <source>
        <dbReference type="EMBL" id="KAK1624570.1"/>
    </source>
</evidence>
<feature type="compositionally biased region" description="Low complexity" evidence="1">
    <location>
        <begin position="98"/>
        <end position="109"/>
    </location>
</feature>
<accession>A0AAJ0EB17</accession>
<comment type="caution">
    <text evidence="2">The sequence shown here is derived from an EMBL/GenBank/DDBJ whole genome shotgun (WGS) entry which is preliminary data.</text>
</comment>
<feature type="compositionally biased region" description="Basic and acidic residues" evidence="1">
    <location>
        <begin position="110"/>
        <end position="141"/>
    </location>
</feature>
<evidence type="ECO:0000313" key="3">
    <source>
        <dbReference type="Proteomes" id="UP001243989"/>
    </source>
</evidence>
<keyword evidence="3" id="KW-1185">Reference proteome</keyword>
<dbReference type="Proteomes" id="UP001243989">
    <property type="component" value="Unassembled WGS sequence"/>
</dbReference>
<organism evidence="2 3">
    <name type="scientific">Colletotrichum phormii</name>
    <dbReference type="NCBI Taxonomy" id="359342"/>
    <lineage>
        <taxon>Eukaryota</taxon>
        <taxon>Fungi</taxon>
        <taxon>Dikarya</taxon>
        <taxon>Ascomycota</taxon>
        <taxon>Pezizomycotina</taxon>
        <taxon>Sordariomycetes</taxon>
        <taxon>Hypocreomycetidae</taxon>
        <taxon>Glomerellales</taxon>
        <taxon>Glomerellaceae</taxon>
        <taxon>Colletotrichum</taxon>
        <taxon>Colletotrichum acutatum species complex</taxon>
    </lineage>
</organism>
<evidence type="ECO:0000256" key="1">
    <source>
        <dbReference type="SAM" id="MobiDB-lite"/>
    </source>
</evidence>